<dbReference type="PANTHER" id="PTHR24543">
    <property type="entry name" value="MULTICOPPER OXIDASE-RELATED"/>
    <property type="match status" value="1"/>
</dbReference>
<dbReference type="Gene3D" id="2.60.120.260">
    <property type="entry name" value="Galactose-binding domain-like"/>
    <property type="match status" value="1"/>
</dbReference>
<feature type="domain" description="F5/8 type C" evidence="1">
    <location>
        <begin position="27"/>
        <end position="176"/>
    </location>
</feature>
<name>A0A078AMU3_STYLE</name>
<dbReference type="Proteomes" id="UP000039865">
    <property type="component" value="Unassembled WGS sequence"/>
</dbReference>
<dbReference type="Pfam" id="PF00754">
    <property type="entry name" value="F5_F8_type_C"/>
    <property type="match status" value="1"/>
</dbReference>
<dbReference type="AlphaFoldDB" id="A0A078AMU3"/>
<dbReference type="FunFam" id="2.60.120.260:FF:000016">
    <property type="entry name" value="Contactin-associated protein-like 4 isoform 1"/>
    <property type="match status" value="1"/>
</dbReference>
<keyword evidence="3" id="KW-1185">Reference proteome</keyword>
<dbReference type="SUPFAM" id="SSF49785">
    <property type="entry name" value="Galactose-binding domain-like"/>
    <property type="match status" value="1"/>
</dbReference>
<organism evidence="2 3">
    <name type="scientific">Stylonychia lemnae</name>
    <name type="common">Ciliate</name>
    <dbReference type="NCBI Taxonomy" id="5949"/>
    <lineage>
        <taxon>Eukaryota</taxon>
        <taxon>Sar</taxon>
        <taxon>Alveolata</taxon>
        <taxon>Ciliophora</taxon>
        <taxon>Intramacronucleata</taxon>
        <taxon>Spirotrichea</taxon>
        <taxon>Stichotrichia</taxon>
        <taxon>Sporadotrichida</taxon>
        <taxon>Oxytrichidae</taxon>
        <taxon>Stylonychinae</taxon>
        <taxon>Stylonychia</taxon>
    </lineage>
</organism>
<accession>A0A078AMU3</accession>
<evidence type="ECO:0000313" key="3">
    <source>
        <dbReference type="Proteomes" id="UP000039865"/>
    </source>
</evidence>
<dbReference type="EMBL" id="CCKQ01011673">
    <property type="protein sequence ID" value="CDW83241.1"/>
    <property type="molecule type" value="Genomic_DNA"/>
</dbReference>
<dbReference type="OrthoDB" id="5985199at2759"/>
<dbReference type="InParanoid" id="A0A078AMU3"/>
<gene>
    <name evidence="2" type="primary">Contig10300.g10988</name>
    <name evidence="2" type="ORF">STYLEM_12283</name>
</gene>
<evidence type="ECO:0000259" key="1">
    <source>
        <dbReference type="PROSITE" id="PS50022"/>
    </source>
</evidence>
<sequence>MDPTLTQGNPNADAVQNSDTQLTSKYNFNPQVMKVAAVASGFPVSASSEHDPGHSVHRCIINVNNAREGATTWCAGANDTQQWIQVCLITPKLVTSVALQGRGQGCDQWVTRYRIMYSIDGINWKYHEQGQEYVGSMDSTTVVEQEFKEPFFARTVRIVPTQWHGHISTSFEVYFME</sequence>
<protein>
    <submittedName>
        <fullName evidence="2">Galactose-binding domain-containing protein</fullName>
    </submittedName>
</protein>
<dbReference type="CDD" id="cd00057">
    <property type="entry name" value="FA58C"/>
    <property type="match status" value="1"/>
</dbReference>
<dbReference type="PROSITE" id="PS50022">
    <property type="entry name" value="FA58C_3"/>
    <property type="match status" value="1"/>
</dbReference>
<reference evidence="2 3" key="1">
    <citation type="submission" date="2014-06" db="EMBL/GenBank/DDBJ databases">
        <authorList>
            <person name="Swart Estienne"/>
        </authorList>
    </citation>
    <scope>NUCLEOTIDE SEQUENCE [LARGE SCALE GENOMIC DNA]</scope>
    <source>
        <strain evidence="2 3">130c</strain>
    </source>
</reference>
<dbReference type="InterPro" id="IPR008979">
    <property type="entry name" value="Galactose-bd-like_sf"/>
</dbReference>
<dbReference type="InterPro" id="IPR000421">
    <property type="entry name" value="FA58C"/>
</dbReference>
<proteinExistence type="predicted"/>
<evidence type="ECO:0000313" key="2">
    <source>
        <dbReference type="EMBL" id="CDW83241.1"/>
    </source>
</evidence>